<evidence type="ECO:0000256" key="1">
    <source>
        <dbReference type="ARBA" id="ARBA00022490"/>
    </source>
</evidence>
<evidence type="ECO:0000256" key="2">
    <source>
        <dbReference type="ARBA" id="ARBA00022517"/>
    </source>
</evidence>
<gene>
    <name evidence="3 6" type="primary">rimP</name>
    <name evidence="6" type="ORF">IQ217_03000</name>
</gene>
<proteinExistence type="inferred from homology"/>
<dbReference type="InterPro" id="IPR003728">
    <property type="entry name" value="Ribosome_maturation_RimP"/>
</dbReference>
<dbReference type="SUPFAM" id="SSF74942">
    <property type="entry name" value="YhbC-like, C-terminal domain"/>
    <property type="match status" value="1"/>
</dbReference>
<keyword evidence="1 3" id="KW-0963">Cytoplasm</keyword>
<evidence type="ECO:0000313" key="6">
    <source>
        <dbReference type="EMBL" id="MBE9252839.1"/>
    </source>
</evidence>
<evidence type="ECO:0000259" key="5">
    <source>
        <dbReference type="Pfam" id="PF17384"/>
    </source>
</evidence>
<dbReference type="InterPro" id="IPR028989">
    <property type="entry name" value="RimP_N"/>
</dbReference>
<evidence type="ECO:0000256" key="3">
    <source>
        <dbReference type="HAMAP-Rule" id="MF_01077"/>
    </source>
</evidence>
<protein>
    <recommendedName>
        <fullName evidence="3">Ribosome maturation factor RimP</fullName>
    </recommendedName>
</protein>
<feature type="domain" description="Ribosome maturation factor RimP N-terminal" evidence="4">
    <location>
        <begin position="13"/>
        <end position="84"/>
    </location>
</feature>
<reference evidence="6 7" key="1">
    <citation type="submission" date="2020-10" db="EMBL/GenBank/DDBJ databases">
        <authorList>
            <person name="Castelo-Branco R."/>
            <person name="Eusebio N."/>
            <person name="Adriana R."/>
            <person name="Vieira A."/>
            <person name="Brugerolle De Fraissinette N."/>
            <person name="Rezende De Castro R."/>
            <person name="Schneider M.P."/>
            <person name="Vasconcelos V."/>
            <person name="Leao P.N."/>
        </authorList>
    </citation>
    <scope>NUCLEOTIDE SEQUENCE [LARGE SCALE GENOMIC DNA]</scope>
    <source>
        <strain evidence="6 7">LEGE 00031</strain>
    </source>
</reference>
<dbReference type="Pfam" id="PF02576">
    <property type="entry name" value="RimP_N"/>
    <property type="match status" value="1"/>
</dbReference>
<keyword evidence="7" id="KW-1185">Reference proteome</keyword>
<dbReference type="NCBIfam" id="NF000935">
    <property type="entry name" value="PRK00092.3-3"/>
    <property type="match status" value="1"/>
</dbReference>
<accession>A0ABR9VNB2</accession>
<dbReference type="PANTHER" id="PTHR33867:SF1">
    <property type="entry name" value="RIBOSOME MATURATION FACTOR RIMP"/>
    <property type="match status" value="1"/>
</dbReference>
<dbReference type="Gene3D" id="3.30.300.70">
    <property type="entry name" value="RimP-like superfamily, N-terminal"/>
    <property type="match status" value="1"/>
</dbReference>
<dbReference type="Pfam" id="PF17384">
    <property type="entry name" value="DUF150_C"/>
    <property type="match status" value="1"/>
</dbReference>
<sequence length="151" mass="16492">MTHPVIPDILALAQPIAEDLGLEVTDAVFQTNKRPPVLRIDVRNLQQDTSLNDCEAFSRSFEAQLEESSLIASAYVLEVSSPGISPYLATERDFIAFKGFEVMVTSDNPHQGQSQWQGSLQGRDGEAVYLSIRGRTVAIPLAAGLTVQLPH</sequence>
<dbReference type="HAMAP" id="MF_01077">
    <property type="entry name" value="RimP"/>
    <property type="match status" value="1"/>
</dbReference>
<dbReference type="InterPro" id="IPR036847">
    <property type="entry name" value="RimP_C_sf"/>
</dbReference>
<comment type="function">
    <text evidence="3">Required for maturation of 30S ribosomal subunits.</text>
</comment>
<name>A0ABR9VNB2_9SYNC</name>
<feature type="domain" description="Ribosome maturation factor RimP C-terminal" evidence="5">
    <location>
        <begin position="88"/>
        <end position="142"/>
    </location>
</feature>
<dbReference type="SUPFAM" id="SSF75420">
    <property type="entry name" value="YhbC-like, N-terminal domain"/>
    <property type="match status" value="1"/>
</dbReference>
<organism evidence="6 7">
    <name type="scientific">Synechocystis salina LEGE 00031</name>
    <dbReference type="NCBI Taxonomy" id="1828736"/>
    <lineage>
        <taxon>Bacteria</taxon>
        <taxon>Bacillati</taxon>
        <taxon>Cyanobacteriota</taxon>
        <taxon>Cyanophyceae</taxon>
        <taxon>Synechococcales</taxon>
        <taxon>Merismopediaceae</taxon>
        <taxon>Synechocystis</taxon>
    </lineage>
</organism>
<evidence type="ECO:0000313" key="7">
    <source>
        <dbReference type="Proteomes" id="UP000658720"/>
    </source>
</evidence>
<keyword evidence="2 3" id="KW-0690">Ribosome biogenesis</keyword>
<dbReference type="InterPro" id="IPR028998">
    <property type="entry name" value="RimP_C"/>
</dbReference>
<comment type="similarity">
    <text evidence="3">Belongs to the RimP family.</text>
</comment>
<comment type="caution">
    <text evidence="6">The sequence shown here is derived from an EMBL/GenBank/DDBJ whole genome shotgun (WGS) entry which is preliminary data.</text>
</comment>
<dbReference type="Proteomes" id="UP000658720">
    <property type="component" value="Unassembled WGS sequence"/>
</dbReference>
<dbReference type="EMBL" id="JADEVV010000006">
    <property type="protein sequence ID" value="MBE9252839.1"/>
    <property type="molecule type" value="Genomic_DNA"/>
</dbReference>
<dbReference type="CDD" id="cd01734">
    <property type="entry name" value="YlxS_C"/>
    <property type="match status" value="1"/>
</dbReference>
<comment type="subcellular location">
    <subcellularLocation>
        <location evidence="3">Cytoplasm</location>
    </subcellularLocation>
</comment>
<dbReference type="RefSeq" id="WP_190597254.1">
    <property type="nucleotide sequence ID" value="NZ_JADEVV010000006.1"/>
</dbReference>
<dbReference type="InterPro" id="IPR035956">
    <property type="entry name" value="RimP_N_sf"/>
</dbReference>
<evidence type="ECO:0000259" key="4">
    <source>
        <dbReference type="Pfam" id="PF02576"/>
    </source>
</evidence>
<dbReference type="PANTHER" id="PTHR33867">
    <property type="entry name" value="RIBOSOME MATURATION FACTOR RIMP"/>
    <property type="match status" value="1"/>
</dbReference>